<dbReference type="SUPFAM" id="SSF47757">
    <property type="entry name" value="Chemotaxis receptor methyltransferase CheR, N-terminal domain"/>
    <property type="match status" value="1"/>
</dbReference>
<dbReference type="InterPro" id="IPR022641">
    <property type="entry name" value="CheR_N"/>
</dbReference>
<gene>
    <name evidence="7" type="ORF">KI809_01590</name>
</gene>
<keyword evidence="4" id="KW-0808">Transferase</keyword>
<reference evidence="7 8" key="1">
    <citation type="submission" date="2021-05" db="EMBL/GenBank/DDBJ databases">
        <title>The draft genome of Geobacter pelophilus DSM 12255.</title>
        <authorList>
            <person name="Xu Z."/>
            <person name="Masuda Y."/>
            <person name="Itoh H."/>
            <person name="Senoo K."/>
        </authorList>
    </citation>
    <scope>NUCLEOTIDE SEQUENCE [LARGE SCALE GENOMIC DNA]</scope>
    <source>
        <strain evidence="7 8">DSM 12255</strain>
    </source>
</reference>
<organism evidence="7 8">
    <name type="scientific">Geoanaerobacter pelophilus</name>
    <dbReference type="NCBI Taxonomy" id="60036"/>
    <lineage>
        <taxon>Bacteria</taxon>
        <taxon>Pseudomonadati</taxon>
        <taxon>Thermodesulfobacteriota</taxon>
        <taxon>Desulfuromonadia</taxon>
        <taxon>Geobacterales</taxon>
        <taxon>Geobacteraceae</taxon>
        <taxon>Geoanaerobacter</taxon>
    </lineage>
</organism>
<dbReference type="Pfam" id="PF01739">
    <property type="entry name" value="CheR"/>
    <property type="match status" value="1"/>
</dbReference>
<sequence>MSDEEFRLIRDLVYNHCGMFFAPDAKYLLEKRLSSRLAFHNLASYKDYYLLLKYDIRKDQEMSDLMDVLTTNETYFFREAFQLKAFTDEIIPEIVEAKLKKGDRSLRIWSAGCSTGEEPYTIAMLLLENSMLKGWRIEIIGTDISHRVLQQARKGVYGKSSFRATDAAYVGRYFEEQEGGSYRLSDNLRELVTISQLNLFDQNRLALLGRMDIIFCRNVIIYFDQLAKKKVVETFCQSLYPGGFLLLGHSESLMNITTLFTLRHLKNDMVYQKPLTAGGGL</sequence>
<comment type="catalytic activity">
    <reaction evidence="1">
        <text>L-glutamyl-[protein] + S-adenosyl-L-methionine = [protein]-L-glutamate 5-O-methyl ester + S-adenosyl-L-homocysteine</text>
        <dbReference type="Rhea" id="RHEA:24452"/>
        <dbReference type="Rhea" id="RHEA-COMP:10208"/>
        <dbReference type="Rhea" id="RHEA-COMP:10311"/>
        <dbReference type="ChEBI" id="CHEBI:29973"/>
        <dbReference type="ChEBI" id="CHEBI:57856"/>
        <dbReference type="ChEBI" id="CHEBI:59789"/>
        <dbReference type="ChEBI" id="CHEBI:82795"/>
        <dbReference type="EC" id="2.1.1.80"/>
    </reaction>
</comment>
<evidence type="ECO:0000256" key="3">
    <source>
        <dbReference type="ARBA" id="ARBA00022603"/>
    </source>
</evidence>
<dbReference type="EC" id="2.1.1.80" evidence="2"/>
<dbReference type="AlphaFoldDB" id="A0AAW4L1Y1"/>
<evidence type="ECO:0000256" key="4">
    <source>
        <dbReference type="ARBA" id="ARBA00022679"/>
    </source>
</evidence>
<evidence type="ECO:0000256" key="5">
    <source>
        <dbReference type="ARBA" id="ARBA00022691"/>
    </source>
</evidence>
<dbReference type="GO" id="GO:0032259">
    <property type="term" value="P:methylation"/>
    <property type="evidence" value="ECO:0007669"/>
    <property type="project" value="UniProtKB-KW"/>
</dbReference>
<evidence type="ECO:0000256" key="2">
    <source>
        <dbReference type="ARBA" id="ARBA00012534"/>
    </source>
</evidence>
<dbReference type="EMBL" id="JAHCVJ010000001">
    <property type="protein sequence ID" value="MBT0662978.1"/>
    <property type="molecule type" value="Genomic_DNA"/>
</dbReference>
<dbReference type="Gene3D" id="3.40.50.150">
    <property type="entry name" value="Vaccinia Virus protein VP39"/>
    <property type="match status" value="1"/>
</dbReference>
<dbReference type="Proteomes" id="UP000811899">
    <property type="component" value="Unassembled WGS sequence"/>
</dbReference>
<dbReference type="InterPro" id="IPR029063">
    <property type="entry name" value="SAM-dependent_MTases_sf"/>
</dbReference>
<name>A0AAW4L1Y1_9BACT</name>
<dbReference type="GO" id="GO:0008983">
    <property type="term" value="F:protein-glutamate O-methyltransferase activity"/>
    <property type="evidence" value="ECO:0007669"/>
    <property type="project" value="UniProtKB-EC"/>
</dbReference>
<dbReference type="PANTHER" id="PTHR24422:SF10">
    <property type="entry name" value="CHEMOTAXIS PROTEIN METHYLTRANSFERASE 2"/>
    <property type="match status" value="1"/>
</dbReference>
<evidence type="ECO:0000313" key="8">
    <source>
        <dbReference type="Proteomes" id="UP000811899"/>
    </source>
</evidence>
<dbReference type="PANTHER" id="PTHR24422">
    <property type="entry name" value="CHEMOTAXIS PROTEIN METHYLTRANSFERASE"/>
    <property type="match status" value="1"/>
</dbReference>
<dbReference type="InterPro" id="IPR036804">
    <property type="entry name" value="CheR_N_sf"/>
</dbReference>
<feature type="domain" description="CheR-type methyltransferase" evidence="6">
    <location>
        <begin position="1"/>
        <end position="276"/>
    </location>
</feature>
<comment type="caution">
    <text evidence="7">The sequence shown here is derived from an EMBL/GenBank/DDBJ whole genome shotgun (WGS) entry which is preliminary data.</text>
</comment>
<keyword evidence="5" id="KW-0949">S-adenosyl-L-methionine</keyword>
<dbReference type="Pfam" id="PF03705">
    <property type="entry name" value="CheR_N"/>
    <property type="match status" value="1"/>
</dbReference>
<dbReference type="InterPro" id="IPR050903">
    <property type="entry name" value="Bact_Chemotaxis_MeTrfase"/>
</dbReference>
<evidence type="ECO:0000256" key="1">
    <source>
        <dbReference type="ARBA" id="ARBA00001541"/>
    </source>
</evidence>
<dbReference type="InterPro" id="IPR000780">
    <property type="entry name" value="CheR_MeTrfase"/>
</dbReference>
<keyword evidence="3" id="KW-0489">Methyltransferase</keyword>
<accession>A0AAW4L1Y1</accession>
<dbReference type="Gene3D" id="1.10.155.10">
    <property type="entry name" value="Chemotaxis receptor methyltransferase CheR, N-terminal domain"/>
    <property type="match status" value="1"/>
</dbReference>
<dbReference type="SUPFAM" id="SSF53335">
    <property type="entry name" value="S-adenosyl-L-methionine-dependent methyltransferases"/>
    <property type="match status" value="1"/>
</dbReference>
<dbReference type="PIRSF" id="PIRSF000410">
    <property type="entry name" value="CheR"/>
    <property type="match status" value="1"/>
</dbReference>
<dbReference type="PROSITE" id="PS50123">
    <property type="entry name" value="CHER"/>
    <property type="match status" value="1"/>
</dbReference>
<proteinExistence type="predicted"/>
<evidence type="ECO:0000259" key="6">
    <source>
        <dbReference type="PROSITE" id="PS50123"/>
    </source>
</evidence>
<dbReference type="InterPro" id="IPR022642">
    <property type="entry name" value="CheR_C"/>
</dbReference>
<keyword evidence="8" id="KW-1185">Reference proteome</keyword>
<dbReference type="InterPro" id="IPR026024">
    <property type="entry name" value="Chemotaxis_MeTrfase_CheR"/>
</dbReference>
<evidence type="ECO:0000313" key="7">
    <source>
        <dbReference type="EMBL" id="MBT0662978.1"/>
    </source>
</evidence>
<dbReference type="SMART" id="SM00138">
    <property type="entry name" value="MeTrc"/>
    <property type="match status" value="1"/>
</dbReference>
<protein>
    <recommendedName>
        <fullName evidence="2">protein-glutamate O-methyltransferase</fullName>
        <ecNumber evidence="2">2.1.1.80</ecNumber>
    </recommendedName>
</protein>
<dbReference type="PRINTS" id="PR00996">
    <property type="entry name" value="CHERMTFRASE"/>
</dbReference>